<dbReference type="Pfam" id="PF00583">
    <property type="entry name" value="Acetyltransf_1"/>
    <property type="match status" value="1"/>
</dbReference>
<evidence type="ECO:0000313" key="3">
    <source>
        <dbReference type="Proteomes" id="UP000260644"/>
    </source>
</evidence>
<dbReference type="AlphaFoldDB" id="A0A3E1Y963"/>
<dbReference type="InterPro" id="IPR000182">
    <property type="entry name" value="GNAT_dom"/>
</dbReference>
<feature type="domain" description="N-acetyltransferase" evidence="1">
    <location>
        <begin position="1"/>
        <end position="164"/>
    </location>
</feature>
<dbReference type="GO" id="GO:0016747">
    <property type="term" value="F:acyltransferase activity, transferring groups other than amino-acyl groups"/>
    <property type="evidence" value="ECO:0007669"/>
    <property type="project" value="InterPro"/>
</dbReference>
<dbReference type="RefSeq" id="WP_116976534.1">
    <property type="nucleotide sequence ID" value="NZ_QPMM01000007.1"/>
</dbReference>
<dbReference type="Gene3D" id="3.40.630.30">
    <property type="match status" value="1"/>
</dbReference>
<name>A0A3E1Y963_9BACT</name>
<dbReference type="EMBL" id="QPMM01000007">
    <property type="protein sequence ID" value="RFS21891.1"/>
    <property type="molecule type" value="Genomic_DNA"/>
</dbReference>
<accession>A0A3E1Y963</accession>
<dbReference type="Proteomes" id="UP000260644">
    <property type="component" value="Unassembled WGS sequence"/>
</dbReference>
<sequence length="173" mass="19957">MIFKIADKPNEFEQIHELNYRLFVEEIPQHPVNTDKKLIDKFHFKNNYLIALKNNHLIGMVCYNEIRPFSLDGKVEKLDELIPPYTRLAEIRLLGVEIAERKISIAYRLLQHLCNELLKQGIDTAVISGTTRQTKLYTKLGFVPFGGLVGTEGAFFQPMYITVTNLRNDFGTN</sequence>
<gene>
    <name evidence="2" type="ORF">DVR12_14665</name>
</gene>
<keyword evidence="2" id="KW-0808">Transferase</keyword>
<dbReference type="OrthoDB" id="389074at2"/>
<proteinExistence type="predicted"/>
<dbReference type="PROSITE" id="PS51186">
    <property type="entry name" value="GNAT"/>
    <property type="match status" value="1"/>
</dbReference>
<organism evidence="2 3">
    <name type="scientific">Chitinophaga silvatica</name>
    <dbReference type="NCBI Taxonomy" id="2282649"/>
    <lineage>
        <taxon>Bacteria</taxon>
        <taxon>Pseudomonadati</taxon>
        <taxon>Bacteroidota</taxon>
        <taxon>Chitinophagia</taxon>
        <taxon>Chitinophagales</taxon>
        <taxon>Chitinophagaceae</taxon>
        <taxon>Chitinophaga</taxon>
    </lineage>
</organism>
<comment type="caution">
    <text evidence="2">The sequence shown here is derived from an EMBL/GenBank/DDBJ whole genome shotgun (WGS) entry which is preliminary data.</text>
</comment>
<dbReference type="InterPro" id="IPR016181">
    <property type="entry name" value="Acyl_CoA_acyltransferase"/>
</dbReference>
<evidence type="ECO:0000313" key="2">
    <source>
        <dbReference type="EMBL" id="RFS21891.1"/>
    </source>
</evidence>
<dbReference type="SUPFAM" id="SSF55729">
    <property type="entry name" value="Acyl-CoA N-acyltransferases (Nat)"/>
    <property type="match status" value="1"/>
</dbReference>
<protein>
    <submittedName>
        <fullName evidence="2">GNAT family N-acetyltransferase</fullName>
    </submittedName>
</protein>
<keyword evidence="3" id="KW-1185">Reference proteome</keyword>
<evidence type="ECO:0000259" key="1">
    <source>
        <dbReference type="PROSITE" id="PS51186"/>
    </source>
</evidence>
<reference evidence="2 3" key="1">
    <citation type="submission" date="2018-07" db="EMBL/GenBank/DDBJ databases">
        <title>Chitinophaga K2CV101002-2 sp. nov., isolated from a monsoon evergreen broad-leaved forest soil.</title>
        <authorList>
            <person name="Lv Y."/>
        </authorList>
    </citation>
    <scope>NUCLEOTIDE SEQUENCE [LARGE SCALE GENOMIC DNA]</scope>
    <source>
        <strain evidence="2 3">GDMCC 1.1288</strain>
    </source>
</reference>